<accession>A0A0C3S227</accession>
<gene>
    <name evidence="2" type="ORF">PHLGIDRAFT_121454</name>
</gene>
<feature type="region of interest" description="Disordered" evidence="1">
    <location>
        <begin position="31"/>
        <end position="102"/>
    </location>
</feature>
<keyword evidence="3" id="KW-1185">Reference proteome</keyword>
<evidence type="ECO:0000313" key="3">
    <source>
        <dbReference type="Proteomes" id="UP000053257"/>
    </source>
</evidence>
<organism evidence="2 3">
    <name type="scientific">Phlebiopsis gigantea (strain 11061_1 CR5-6)</name>
    <name type="common">White-rot fungus</name>
    <name type="synonym">Peniophora gigantea</name>
    <dbReference type="NCBI Taxonomy" id="745531"/>
    <lineage>
        <taxon>Eukaryota</taxon>
        <taxon>Fungi</taxon>
        <taxon>Dikarya</taxon>
        <taxon>Basidiomycota</taxon>
        <taxon>Agaricomycotina</taxon>
        <taxon>Agaricomycetes</taxon>
        <taxon>Polyporales</taxon>
        <taxon>Phanerochaetaceae</taxon>
        <taxon>Phlebiopsis</taxon>
    </lineage>
</organism>
<feature type="compositionally biased region" description="Low complexity" evidence="1">
    <location>
        <begin position="684"/>
        <end position="693"/>
    </location>
</feature>
<dbReference type="HOGENOM" id="CLU_009189_0_0_1"/>
<reference evidence="2 3" key="1">
    <citation type="journal article" date="2014" name="PLoS Genet.">
        <title>Analysis of the Phlebiopsis gigantea genome, transcriptome and secretome provides insight into its pioneer colonization strategies of wood.</title>
        <authorList>
            <person name="Hori C."/>
            <person name="Ishida T."/>
            <person name="Igarashi K."/>
            <person name="Samejima M."/>
            <person name="Suzuki H."/>
            <person name="Master E."/>
            <person name="Ferreira P."/>
            <person name="Ruiz-Duenas F.J."/>
            <person name="Held B."/>
            <person name="Canessa P."/>
            <person name="Larrondo L.F."/>
            <person name="Schmoll M."/>
            <person name="Druzhinina I.S."/>
            <person name="Kubicek C.P."/>
            <person name="Gaskell J.A."/>
            <person name="Kersten P."/>
            <person name="St John F."/>
            <person name="Glasner J."/>
            <person name="Sabat G."/>
            <person name="Splinter BonDurant S."/>
            <person name="Syed K."/>
            <person name="Yadav J."/>
            <person name="Mgbeahuruike A.C."/>
            <person name="Kovalchuk A."/>
            <person name="Asiegbu F.O."/>
            <person name="Lackner G."/>
            <person name="Hoffmeister D."/>
            <person name="Rencoret J."/>
            <person name="Gutierrez A."/>
            <person name="Sun H."/>
            <person name="Lindquist E."/>
            <person name="Barry K."/>
            <person name="Riley R."/>
            <person name="Grigoriev I.V."/>
            <person name="Henrissat B."/>
            <person name="Kues U."/>
            <person name="Berka R.M."/>
            <person name="Martinez A.T."/>
            <person name="Covert S.F."/>
            <person name="Blanchette R.A."/>
            <person name="Cullen D."/>
        </authorList>
    </citation>
    <scope>NUCLEOTIDE SEQUENCE [LARGE SCALE GENOMIC DNA]</scope>
    <source>
        <strain evidence="2 3">11061_1 CR5-6</strain>
    </source>
</reference>
<feature type="compositionally biased region" description="Low complexity" evidence="1">
    <location>
        <begin position="335"/>
        <end position="357"/>
    </location>
</feature>
<dbReference type="Proteomes" id="UP000053257">
    <property type="component" value="Unassembled WGS sequence"/>
</dbReference>
<dbReference type="STRING" id="745531.A0A0C3S227"/>
<protein>
    <submittedName>
        <fullName evidence="2">Uncharacterized protein</fullName>
    </submittedName>
</protein>
<feature type="region of interest" description="Disordered" evidence="1">
    <location>
        <begin position="506"/>
        <end position="540"/>
    </location>
</feature>
<feature type="compositionally biased region" description="Acidic residues" evidence="1">
    <location>
        <begin position="511"/>
        <end position="532"/>
    </location>
</feature>
<proteinExistence type="predicted"/>
<feature type="region of interest" description="Disordered" evidence="1">
    <location>
        <begin position="1"/>
        <end position="20"/>
    </location>
</feature>
<evidence type="ECO:0000256" key="1">
    <source>
        <dbReference type="SAM" id="MobiDB-lite"/>
    </source>
</evidence>
<feature type="compositionally biased region" description="Low complexity" evidence="1">
    <location>
        <begin position="313"/>
        <end position="325"/>
    </location>
</feature>
<feature type="region of interest" description="Disordered" evidence="1">
    <location>
        <begin position="656"/>
        <end position="724"/>
    </location>
</feature>
<name>A0A0C3S227_PHLG1</name>
<feature type="region of interest" description="Disordered" evidence="1">
    <location>
        <begin position="258"/>
        <end position="369"/>
    </location>
</feature>
<feature type="non-terminal residue" evidence="2">
    <location>
        <position position="724"/>
    </location>
</feature>
<dbReference type="InterPro" id="IPR037191">
    <property type="entry name" value="VPS9_dom_sf"/>
</dbReference>
<dbReference type="AlphaFoldDB" id="A0A0C3S227"/>
<dbReference type="SUPFAM" id="SSF109993">
    <property type="entry name" value="VPS9 domain"/>
    <property type="match status" value="1"/>
</dbReference>
<feature type="compositionally biased region" description="Low complexity" evidence="1">
    <location>
        <begin position="40"/>
        <end position="63"/>
    </location>
</feature>
<dbReference type="Gene3D" id="1.20.1050.80">
    <property type="entry name" value="VPS9 domain"/>
    <property type="match status" value="1"/>
</dbReference>
<sequence length="724" mass="77297">MHPNKRDSLLGTGSIGRSSLLRTGSHESLTAHPLLSPTLPGTAPSSTSSVSGSSVDTTSTAGVPSTKYVPYTPRQRGTPTSATTGATMQPNIQSSPPSQALHGDATSKLQLMNLKAAAQKGGLDAASTGWAILERLGTETDHGAEWNEVWHAISVGKATMLLPLEPQPVNESITPEFIKDHIAFWDGSSLEAPVVTLSGLRGTMADEVLTIRSTIDVTSKPFHAILDPDTRNATLSSLPPLPGPVIIPIQPSLPSSPLPSPLPLPVSPKPPTPTGPSYPTYNLTSHHPSLPLPPRPHPASTPTKPPLPPRPRPSTASPAATSRLSNPFASLFGRSSTPPASPTANPLPLLAATSPTTSEPPGHVSDGTEHVIGVPAFTLSRRISRRNVARDILRVLHDEIRAGLGPSGAPSWVAERIEDFAEREGLMPFVKAKNGKSKLEENPHFGGYVVGTGLSNDDSMDDVGRRFQDFYSEIEDQLVRRKWRGKRSFGKALVLHHLHTGSISSLAESVSGDDEKESLKDDGEETEKEDEGDGRPEDEAEKRIRAVAEAVERTICSVFYDRLFMQNFSDDATHDEALSSRIAAVNLLDLTLAHLGVDVSDSAKAVEAVIKACGETLTQLDVSCRAPADKGAMLVTAHKILVDGLSRLPPIKLKSEEELLDDKTPRAHKFAHRDANDDDDDEPASPLEPSPSNILHDSPTVVLSPDSETPSAVPYAEKDPSSHL</sequence>
<feature type="compositionally biased region" description="Pro residues" evidence="1">
    <location>
        <begin position="290"/>
        <end position="312"/>
    </location>
</feature>
<feature type="compositionally biased region" description="Low complexity" evidence="1">
    <location>
        <begin position="277"/>
        <end position="289"/>
    </location>
</feature>
<feature type="compositionally biased region" description="Polar residues" evidence="1">
    <location>
        <begin position="75"/>
        <end position="98"/>
    </location>
</feature>
<evidence type="ECO:0000313" key="2">
    <source>
        <dbReference type="EMBL" id="KIP03562.1"/>
    </source>
</evidence>
<dbReference type="EMBL" id="KN840609">
    <property type="protein sequence ID" value="KIP03562.1"/>
    <property type="molecule type" value="Genomic_DNA"/>
</dbReference>
<feature type="compositionally biased region" description="Pro residues" evidence="1">
    <location>
        <begin position="258"/>
        <end position="276"/>
    </location>
</feature>
<dbReference type="OrthoDB" id="10264848at2759"/>
<feature type="compositionally biased region" description="Basic and acidic residues" evidence="1">
    <location>
        <begin position="656"/>
        <end position="665"/>
    </location>
</feature>